<protein>
    <recommendedName>
        <fullName evidence="4">Neurotransmitter-gated ion-channel ligand-binding domain-containing protein</fullName>
    </recommendedName>
</protein>
<proteinExistence type="predicted"/>
<dbReference type="Proteomes" id="UP001331761">
    <property type="component" value="Unassembled WGS sequence"/>
</dbReference>
<dbReference type="AlphaFoldDB" id="A0AAN8FKC8"/>
<keyword evidence="1" id="KW-0732">Signal</keyword>
<feature type="signal peptide" evidence="1">
    <location>
        <begin position="1"/>
        <end position="18"/>
    </location>
</feature>
<evidence type="ECO:0000313" key="3">
    <source>
        <dbReference type="Proteomes" id="UP001331761"/>
    </source>
</evidence>
<accession>A0AAN8FKC8</accession>
<keyword evidence="3" id="KW-1185">Reference proteome</keyword>
<evidence type="ECO:0008006" key="4">
    <source>
        <dbReference type="Google" id="ProtNLM"/>
    </source>
</evidence>
<gene>
    <name evidence="2" type="ORF">GCK32_018784</name>
</gene>
<evidence type="ECO:0000313" key="2">
    <source>
        <dbReference type="EMBL" id="KAK5975762.1"/>
    </source>
</evidence>
<dbReference type="EMBL" id="WIXE01012644">
    <property type="protein sequence ID" value="KAK5975762.1"/>
    <property type="molecule type" value="Genomic_DNA"/>
</dbReference>
<evidence type="ECO:0000256" key="1">
    <source>
        <dbReference type="SAM" id="SignalP"/>
    </source>
</evidence>
<comment type="caution">
    <text evidence="2">The sequence shown here is derived from an EMBL/GenBank/DDBJ whole genome shotgun (WGS) entry which is preliminary data.</text>
</comment>
<reference evidence="2 3" key="1">
    <citation type="submission" date="2019-10" db="EMBL/GenBank/DDBJ databases">
        <title>Assembly and Annotation for the nematode Trichostrongylus colubriformis.</title>
        <authorList>
            <person name="Martin J."/>
        </authorList>
    </citation>
    <scope>NUCLEOTIDE SEQUENCE [LARGE SCALE GENOMIC DNA]</scope>
    <source>
        <strain evidence="2">G859</strain>
        <tissue evidence="2">Whole worm</tissue>
    </source>
</reference>
<sequence length="151" mass="17551">MLPFLIYVTNVLFTCVDSKQVLNATSPASFWSATILTDVNIEYISGFDFSLQTFDMIVNVERQMKESDLPTKLGNYEIGGIFQDIRFDTIDSQFIGDVEYIFKGFNVTGVRTRERLTVPCHFSHYFPFDRHTCIVRLISSKLFYTNTYIRH</sequence>
<name>A0AAN8FKC8_TRICO</name>
<organism evidence="2 3">
    <name type="scientific">Trichostrongylus colubriformis</name>
    <name type="common">Black scour worm</name>
    <dbReference type="NCBI Taxonomy" id="6319"/>
    <lineage>
        <taxon>Eukaryota</taxon>
        <taxon>Metazoa</taxon>
        <taxon>Ecdysozoa</taxon>
        <taxon>Nematoda</taxon>
        <taxon>Chromadorea</taxon>
        <taxon>Rhabditida</taxon>
        <taxon>Rhabditina</taxon>
        <taxon>Rhabditomorpha</taxon>
        <taxon>Strongyloidea</taxon>
        <taxon>Trichostrongylidae</taxon>
        <taxon>Trichostrongylus</taxon>
    </lineage>
</organism>
<feature type="chain" id="PRO_5042939141" description="Neurotransmitter-gated ion-channel ligand-binding domain-containing protein" evidence="1">
    <location>
        <begin position="19"/>
        <end position="151"/>
    </location>
</feature>